<protein>
    <recommendedName>
        <fullName evidence="4">Chemokine interleukin-8-like domain-containing protein</fullName>
    </recommendedName>
</protein>
<reference evidence="5" key="3">
    <citation type="submission" date="2025-09" db="UniProtKB">
        <authorList>
            <consortium name="Ensembl"/>
        </authorList>
    </citation>
    <scope>IDENTIFICATION</scope>
</reference>
<dbReference type="GO" id="GO:0006955">
    <property type="term" value="P:immune response"/>
    <property type="evidence" value="ECO:0007669"/>
    <property type="project" value="InterPro"/>
</dbReference>
<sequence length="170" mass="18247">MVSHCRRTEAAASTESHLGSTDAQAHTPSRSIMKAPVAALAVLLCAMALCSQVFSAPFGADTPTACCFSYVARQLSRKIVADYFETSSQCSKPGVIFQTRTSSLQLPGHSGIQLQVDDVFLDPVLTGVGTDLPASFRLEAVESSRRVTHCPGHPEKEEKTAHIQEGDKQK</sequence>
<feature type="transmembrane region" description="Helical" evidence="3">
    <location>
        <begin position="37"/>
        <end position="60"/>
    </location>
</feature>
<feature type="compositionally biased region" description="Basic and acidic residues" evidence="2">
    <location>
        <begin position="152"/>
        <end position="170"/>
    </location>
</feature>
<keyword evidence="3" id="KW-1133">Transmembrane helix</keyword>
<reference evidence="5 6" key="1">
    <citation type="submission" date="2018-11" db="EMBL/GenBank/DDBJ databases">
        <title>Haplotype-resolved cattle genomes.</title>
        <authorList>
            <person name="Low W.Y."/>
            <person name="Tearle R."/>
            <person name="Bickhart D.M."/>
            <person name="Rosen B.D."/>
            <person name="Koren S."/>
            <person name="Rhie A."/>
            <person name="Hiendleder S."/>
            <person name="Phillippy A.M."/>
            <person name="Smith T.P.L."/>
            <person name="Williams J.L."/>
        </authorList>
    </citation>
    <scope>NUCLEOTIDE SEQUENCE [LARGE SCALE GENOMIC DNA]</scope>
</reference>
<keyword evidence="3" id="KW-0472">Membrane</keyword>
<keyword evidence="1" id="KW-0202">Cytokine</keyword>
<dbReference type="Proteomes" id="UP000314981">
    <property type="component" value="Chromosome 19"/>
</dbReference>
<evidence type="ECO:0000259" key="4">
    <source>
        <dbReference type="SMART" id="SM00199"/>
    </source>
</evidence>
<keyword evidence="3" id="KW-0812">Transmembrane</keyword>
<organism evidence="5 6">
    <name type="scientific">Bos indicus x Bos taurus</name>
    <name type="common">Hybrid cattle</name>
    <dbReference type="NCBI Taxonomy" id="30522"/>
    <lineage>
        <taxon>Eukaryota</taxon>
        <taxon>Metazoa</taxon>
        <taxon>Chordata</taxon>
        <taxon>Craniata</taxon>
        <taxon>Vertebrata</taxon>
        <taxon>Euteleostomi</taxon>
        <taxon>Mammalia</taxon>
        <taxon>Eutheria</taxon>
        <taxon>Laurasiatheria</taxon>
        <taxon>Artiodactyla</taxon>
        <taxon>Ruminantia</taxon>
        <taxon>Pecora</taxon>
        <taxon>Bovidae</taxon>
        <taxon>Bovinae</taxon>
        <taxon>Bos</taxon>
    </lineage>
</organism>
<dbReference type="InterPro" id="IPR001811">
    <property type="entry name" value="Chemokine_IL8-like_dom"/>
</dbReference>
<feature type="compositionally biased region" description="Polar residues" evidence="2">
    <location>
        <begin position="11"/>
        <end position="27"/>
    </location>
</feature>
<proteinExistence type="predicted"/>
<dbReference type="InterPro" id="IPR036048">
    <property type="entry name" value="Interleukin_8-like_sf"/>
</dbReference>
<feature type="domain" description="Chemokine interleukin-8-like" evidence="4">
    <location>
        <begin position="63"/>
        <end position="119"/>
    </location>
</feature>
<reference evidence="5" key="2">
    <citation type="submission" date="2025-08" db="UniProtKB">
        <authorList>
            <consortium name="Ensembl"/>
        </authorList>
    </citation>
    <scope>IDENTIFICATION</scope>
</reference>
<evidence type="ECO:0000256" key="1">
    <source>
        <dbReference type="ARBA" id="ARBA00022514"/>
    </source>
</evidence>
<dbReference type="SUPFAM" id="SSF54117">
    <property type="entry name" value="Interleukin 8-like chemokines"/>
    <property type="match status" value="1"/>
</dbReference>
<evidence type="ECO:0000256" key="2">
    <source>
        <dbReference type="SAM" id="MobiDB-lite"/>
    </source>
</evidence>
<evidence type="ECO:0000313" key="5">
    <source>
        <dbReference type="Ensembl" id="ENSBIXP00000002384.1"/>
    </source>
</evidence>
<dbReference type="SMART" id="SM00199">
    <property type="entry name" value="SCY"/>
    <property type="match status" value="1"/>
</dbReference>
<dbReference type="GO" id="GO:0005615">
    <property type="term" value="C:extracellular space"/>
    <property type="evidence" value="ECO:0007669"/>
    <property type="project" value="UniProtKB-KW"/>
</dbReference>
<feature type="region of interest" description="Disordered" evidence="2">
    <location>
        <begin position="147"/>
        <end position="170"/>
    </location>
</feature>
<accession>A0A4W2BQT6</accession>
<keyword evidence="6" id="KW-1185">Reference proteome</keyword>
<dbReference type="Pfam" id="PF00048">
    <property type="entry name" value="IL8"/>
    <property type="match status" value="1"/>
</dbReference>
<evidence type="ECO:0000256" key="3">
    <source>
        <dbReference type="SAM" id="Phobius"/>
    </source>
</evidence>
<dbReference type="Gene3D" id="2.40.50.40">
    <property type="match status" value="1"/>
</dbReference>
<dbReference type="GO" id="GO:0008009">
    <property type="term" value="F:chemokine activity"/>
    <property type="evidence" value="ECO:0007669"/>
    <property type="project" value="InterPro"/>
</dbReference>
<dbReference type="STRING" id="30522.A0A4W2BQT6"/>
<evidence type="ECO:0000313" key="6">
    <source>
        <dbReference type="Proteomes" id="UP000314981"/>
    </source>
</evidence>
<dbReference type="Ensembl" id="ENSBIXT00000012024.1">
    <property type="protein sequence ID" value="ENSBIXP00000002384.1"/>
    <property type="gene ID" value="ENSBIXG00000008867.1"/>
</dbReference>
<name>A0A4W2BQT6_BOBOX</name>
<dbReference type="AlphaFoldDB" id="A0A4W2BQT6"/>
<feature type="region of interest" description="Disordered" evidence="2">
    <location>
        <begin position="1"/>
        <end position="27"/>
    </location>
</feature>